<accession>J9FLB0</accession>
<proteinExistence type="predicted"/>
<comment type="caution">
    <text evidence="7">The sequence shown here is derived from an EMBL/GenBank/DDBJ whole genome shotgun (WGS) entry which is preliminary data.</text>
</comment>
<dbReference type="AlphaFoldDB" id="J9FLB0"/>
<dbReference type="Gene3D" id="1.25.40.390">
    <property type="match status" value="1"/>
</dbReference>
<dbReference type="InterPro" id="IPR033985">
    <property type="entry name" value="SusD-like_N"/>
</dbReference>
<sequence length="494" mass="55998">MFSYKILAGVAVAATCLFSSCVDLDQEPLGSAVAGKIDNEKQAFLRLAAVYSDMKDFRCTWSMIAFGEILSDNATFSGSDNDAAQFALMESFQYPTEHGTTKDKYSQTYQCINKANLVIHDFENTSDDMFQTYNKAHMIAEAKFIRAYSYFELVKTFGGVPLYTEVLELDHKRLGRSTPEQVYAAIEKDLQEAADVLPSKKEIKNYMKDYAGRITKGACYAMQTRVFLYQKKYEQVKQAFKNLKALDEYELVDDYGYQFRLEGEHCSESILEINMYNSPTQGSWNVNNGNRHVLMSMPRNMTIGFGCGQPTQALADAYDRAGDVIRKKATLLSTEEAVAIEREAKGDVPPVTSDRTGWYNRKAYLKPGERVEDRGNNQPLNHKLIRLGEVYLNYAEACALSNEEGEARFYLNEIRKRAQLDEVQSTGDQLFKDIINERNLELGLEGFRFFDMVRVGWAHEAFKSKGNFTDAAGLLPIPQIEIDINKGEIVQNPR</sequence>
<dbReference type="SUPFAM" id="SSF48452">
    <property type="entry name" value="TPR-like"/>
    <property type="match status" value="1"/>
</dbReference>
<evidence type="ECO:0000313" key="7">
    <source>
        <dbReference type="EMBL" id="EJW95208.1"/>
    </source>
</evidence>
<keyword evidence="2" id="KW-0732">Signal</keyword>
<dbReference type="Pfam" id="PF14322">
    <property type="entry name" value="SusD-like_3"/>
    <property type="match status" value="1"/>
</dbReference>
<keyword evidence="4" id="KW-0998">Cell outer membrane</keyword>
<reference evidence="7" key="1">
    <citation type="journal article" date="2012" name="PLoS ONE">
        <title>Gene sets for utilization of primary and secondary nutrition supplies in the distal gut of endangered iberian lynx.</title>
        <authorList>
            <person name="Alcaide M."/>
            <person name="Messina E."/>
            <person name="Richter M."/>
            <person name="Bargiela R."/>
            <person name="Peplies J."/>
            <person name="Huws S.A."/>
            <person name="Newbold C.J."/>
            <person name="Golyshin P.N."/>
            <person name="Simon M.A."/>
            <person name="Lopez G."/>
            <person name="Yakimov M.M."/>
            <person name="Ferrer M."/>
        </authorList>
    </citation>
    <scope>NUCLEOTIDE SEQUENCE</scope>
</reference>
<dbReference type="EMBL" id="AMCI01005933">
    <property type="protein sequence ID" value="EJW95208.1"/>
    <property type="molecule type" value="Genomic_DNA"/>
</dbReference>
<protein>
    <submittedName>
        <fullName evidence="7">RagB/SusD domain-containing protein</fullName>
    </submittedName>
</protein>
<dbReference type="Pfam" id="PF07980">
    <property type="entry name" value="SusD_RagB"/>
    <property type="match status" value="1"/>
</dbReference>
<feature type="domain" description="SusD-like N-terminal" evidence="6">
    <location>
        <begin position="85"/>
        <end position="228"/>
    </location>
</feature>
<dbReference type="InterPro" id="IPR012944">
    <property type="entry name" value="SusD_RagB_dom"/>
</dbReference>
<evidence type="ECO:0000256" key="4">
    <source>
        <dbReference type="ARBA" id="ARBA00023237"/>
    </source>
</evidence>
<organism evidence="7">
    <name type="scientific">gut metagenome</name>
    <dbReference type="NCBI Taxonomy" id="749906"/>
    <lineage>
        <taxon>unclassified sequences</taxon>
        <taxon>metagenomes</taxon>
        <taxon>organismal metagenomes</taxon>
    </lineage>
</organism>
<evidence type="ECO:0000256" key="3">
    <source>
        <dbReference type="ARBA" id="ARBA00023136"/>
    </source>
</evidence>
<dbReference type="GO" id="GO:0009279">
    <property type="term" value="C:cell outer membrane"/>
    <property type="evidence" value="ECO:0007669"/>
    <property type="project" value="UniProtKB-SubCell"/>
</dbReference>
<evidence type="ECO:0000259" key="5">
    <source>
        <dbReference type="Pfam" id="PF07980"/>
    </source>
</evidence>
<evidence type="ECO:0000256" key="1">
    <source>
        <dbReference type="ARBA" id="ARBA00004442"/>
    </source>
</evidence>
<name>J9FLB0_9ZZZZ</name>
<evidence type="ECO:0000256" key="2">
    <source>
        <dbReference type="ARBA" id="ARBA00022729"/>
    </source>
</evidence>
<gene>
    <name evidence="7" type="ORF">EVA_16685</name>
</gene>
<comment type="subcellular location">
    <subcellularLocation>
        <location evidence="1">Cell outer membrane</location>
    </subcellularLocation>
</comment>
<dbReference type="InterPro" id="IPR011990">
    <property type="entry name" value="TPR-like_helical_dom_sf"/>
</dbReference>
<dbReference type="PROSITE" id="PS51257">
    <property type="entry name" value="PROKAR_LIPOPROTEIN"/>
    <property type="match status" value="1"/>
</dbReference>
<feature type="domain" description="RagB/SusD" evidence="5">
    <location>
        <begin position="346"/>
        <end position="493"/>
    </location>
</feature>
<keyword evidence="3" id="KW-0472">Membrane</keyword>
<dbReference type="CDD" id="cd08977">
    <property type="entry name" value="SusD"/>
    <property type="match status" value="1"/>
</dbReference>
<evidence type="ECO:0000259" key="6">
    <source>
        <dbReference type="Pfam" id="PF14322"/>
    </source>
</evidence>